<keyword evidence="3" id="KW-1185">Reference proteome</keyword>
<dbReference type="Gene3D" id="1.10.10.10">
    <property type="entry name" value="Winged helix-like DNA-binding domain superfamily/Winged helix DNA-binding domain"/>
    <property type="match status" value="1"/>
</dbReference>
<dbReference type="InterPro" id="IPR036388">
    <property type="entry name" value="WH-like_DNA-bd_sf"/>
</dbReference>
<dbReference type="RefSeq" id="WP_132340118.1">
    <property type="nucleotide sequence ID" value="NZ_SMJZ01000228.1"/>
</dbReference>
<dbReference type="InterPro" id="IPR039422">
    <property type="entry name" value="MarR/SlyA-like"/>
</dbReference>
<comment type="caution">
    <text evidence="2">The sequence shown here is derived from an EMBL/GenBank/DDBJ whole genome shotgun (WGS) entry which is preliminary data.</text>
</comment>
<reference evidence="2 3" key="1">
    <citation type="submission" date="2019-02" db="EMBL/GenBank/DDBJ databases">
        <title>Draft genome sequences of novel Actinobacteria.</title>
        <authorList>
            <person name="Sahin N."/>
            <person name="Ay H."/>
            <person name="Saygin H."/>
        </authorList>
    </citation>
    <scope>NUCLEOTIDE SEQUENCE [LARGE SCALE GENOMIC DNA]</scope>
    <source>
        <strain evidence="2 3">KC201</strain>
    </source>
</reference>
<feature type="domain" description="HTH marR-type" evidence="1">
    <location>
        <begin position="12"/>
        <end position="145"/>
    </location>
</feature>
<name>A0A4R4MXK3_9ACTN</name>
<dbReference type="SMART" id="SM00347">
    <property type="entry name" value="HTH_MARR"/>
    <property type="match status" value="1"/>
</dbReference>
<protein>
    <submittedName>
        <fullName evidence="2">MarR family transcriptional regulator</fullName>
    </submittedName>
</protein>
<dbReference type="GO" id="GO:0003700">
    <property type="term" value="F:DNA-binding transcription factor activity"/>
    <property type="evidence" value="ECO:0007669"/>
    <property type="project" value="InterPro"/>
</dbReference>
<evidence type="ECO:0000313" key="2">
    <source>
        <dbReference type="EMBL" id="TDB99362.1"/>
    </source>
</evidence>
<organism evidence="2 3">
    <name type="scientific">Nonomuraea longispora</name>
    <dbReference type="NCBI Taxonomy" id="1848320"/>
    <lineage>
        <taxon>Bacteria</taxon>
        <taxon>Bacillati</taxon>
        <taxon>Actinomycetota</taxon>
        <taxon>Actinomycetes</taxon>
        <taxon>Streptosporangiales</taxon>
        <taxon>Streptosporangiaceae</taxon>
        <taxon>Nonomuraea</taxon>
    </lineage>
</organism>
<accession>A0A4R4MXK3</accession>
<dbReference type="OrthoDB" id="3217017at2"/>
<evidence type="ECO:0000313" key="3">
    <source>
        <dbReference type="Proteomes" id="UP000295157"/>
    </source>
</evidence>
<dbReference type="GO" id="GO:0006950">
    <property type="term" value="P:response to stress"/>
    <property type="evidence" value="ECO:0007669"/>
    <property type="project" value="TreeGrafter"/>
</dbReference>
<dbReference type="EMBL" id="SMJZ01000228">
    <property type="protein sequence ID" value="TDB99362.1"/>
    <property type="molecule type" value="Genomic_DNA"/>
</dbReference>
<dbReference type="Pfam" id="PF12802">
    <property type="entry name" value="MarR_2"/>
    <property type="match status" value="1"/>
</dbReference>
<dbReference type="InterPro" id="IPR036390">
    <property type="entry name" value="WH_DNA-bd_sf"/>
</dbReference>
<sequence>MEQQAAGPAGLEESAMWLMARIVQQIRARTTDRQAEEQTSITPREFVVLSTADGRALTQLELGQAAGIDKSTLVITLDDLERRGLVSRRPAPADRRRRVIEITGAGRDALAQVGRLMREVENEVLGGLAADEREELLAFLRRVVTTEMTESRPQGSCV</sequence>
<evidence type="ECO:0000259" key="1">
    <source>
        <dbReference type="PROSITE" id="PS50995"/>
    </source>
</evidence>
<dbReference type="PANTHER" id="PTHR33164">
    <property type="entry name" value="TRANSCRIPTIONAL REGULATOR, MARR FAMILY"/>
    <property type="match status" value="1"/>
</dbReference>
<dbReference type="SUPFAM" id="SSF46785">
    <property type="entry name" value="Winged helix' DNA-binding domain"/>
    <property type="match status" value="1"/>
</dbReference>
<gene>
    <name evidence="2" type="ORF">E1267_37790</name>
</gene>
<proteinExistence type="predicted"/>
<dbReference type="PRINTS" id="PR00598">
    <property type="entry name" value="HTHMARR"/>
</dbReference>
<dbReference type="PROSITE" id="PS50995">
    <property type="entry name" value="HTH_MARR_2"/>
    <property type="match status" value="1"/>
</dbReference>
<dbReference type="AlphaFoldDB" id="A0A4R4MXK3"/>
<dbReference type="Proteomes" id="UP000295157">
    <property type="component" value="Unassembled WGS sequence"/>
</dbReference>
<dbReference type="PANTHER" id="PTHR33164:SF43">
    <property type="entry name" value="HTH-TYPE TRANSCRIPTIONAL REPRESSOR YETL"/>
    <property type="match status" value="1"/>
</dbReference>
<dbReference type="InterPro" id="IPR000835">
    <property type="entry name" value="HTH_MarR-typ"/>
</dbReference>